<gene>
    <name evidence="3" type="ORF">CTEN210_00268</name>
</gene>
<keyword evidence="1" id="KW-0472">Membrane</keyword>
<dbReference type="AlphaFoldDB" id="A0AAD3CEU9"/>
<proteinExistence type="predicted"/>
<feature type="chain" id="PRO_5041928225" evidence="2">
    <location>
        <begin position="18"/>
        <end position="288"/>
    </location>
</feature>
<accession>A0AAD3CEU9</accession>
<dbReference type="EMBL" id="BLLK01000019">
    <property type="protein sequence ID" value="GFH43795.1"/>
    <property type="molecule type" value="Genomic_DNA"/>
</dbReference>
<keyword evidence="1" id="KW-1133">Transmembrane helix</keyword>
<reference evidence="3 4" key="1">
    <citation type="journal article" date="2021" name="Sci. Rep.">
        <title>The genome of the diatom Chaetoceros tenuissimus carries an ancient integrated fragment of an extant virus.</title>
        <authorList>
            <person name="Hongo Y."/>
            <person name="Kimura K."/>
            <person name="Takaki Y."/>
            <person name="Yoshida Y."/>
            <person name="Baba S."/>
            <person name="Kobayashi G."/>
            <person name="Nagasaki K."/>
            <person name="Hano T."/>
            <person name="Tomaru Y."/>
        </authorList>
    </citation>
    <scope>NUCLEOTIDE SEQUENCE [LARGE SCALE GENOMIC DNA]</scope>
    <source>
        <strain evidence="3 4">NIES-3715</strain>
    </source>
</reference>
<feature type="transmembrane region" description="Helical" evidence="1">
    <location>
        <begin position="178"/>
        <end position="199"/>
    </location>
</feature>
<evidence type="ECO:0000313" key="3">
    <source>
        <dbReference type="EMBL" id="GFH43795.1"/>
    </source>
</evidence>
<keyword evidence="1" id="KW-0812">Transmembrane</keyword>
<evidence type="ECO:0000256" key="1">
    <source>
        <dbReference type="SAM" id="Phobius"/>
    </source>
</evidence>
<evidence type="ECO:0000313" key="4">
    <source>
        <dbReference type="Proteomes" id="UP001054902"/>
    </source>
</evidence>
<protein>
    <submittedName>
        <fullName evidence="3">Uncharacterized protein</fullName>
    </submittedName>
</protein>
<keyword evidence="2" id="KW-0732">Signal</keyword>
<keyword evidence="4" id="KW-1185">Reference proteome</keyword>
<evidence type="ECO:0000256" key="2">
    <source>
        <dbReference type="SAM" id="SignalP"/>
    </source>
</evidence>
<dbReference type="Proteomes" id="UP001054902">
    <property type="component" value="Unassembled WGS sequence"/>
</dbReference>
<comment type="caution">
    <text evidence="3">The sequence shown here is derived from an EMBL/GenBank/DDBJ whole genome shotgun (WGS) entry which is preliminary data.</text>
</comment>
<organism evidence="3 4">
    <name type="scientific">Chaetoceros tenuissimus</name>
    <dbReference type="NCBI Taxonomy" id="426638"/>
    <lineage>
        <taxon>Eukaryota</taxon>
        <taxon>Sar</taxon>
        <taxon>Stramenopiles</taxon>
        <taxon>Ochrophyta</taxon>
        <taxon>Bacillariophyta</taxon>
        <taxon>Coscinodiscophyceae</taxon>
        <taxon>Chaetocerotophycidae</taxon>
        <taxon>Chaetocerotales</taxon>
        <taxon>Chaetocerotaceae</taxon>
        <taxon>Chaetoceros</taxon>
    </lineage>
</organism>
<name>A0AAD3CEU9_9STRA</name>
<feature type="signal peptide" evidence="2">
    <location>
        <begin position="1"/>
        <end position="17"/>
    </location>
</feature>
<sequence length="288" mass="30665">MKFSAILSACLLASASAFAPSGVAAPRSPVALNMAAANQPVVSKRKRALKSLTKVAGALGTVSMVTAGMPATAIAANAQATQSAALSCECIKAVGTTFYTYCIADFLSNFIQHPFQKMDYGMFNKIIGRKVGSKFWGTRTEHIVGVAAALAVTDHASSAIFEKFLGTAISFAETPAAFVAHTFFFIFTGVVIFAAWDAIFNPANKGSRMATFKEEVYNTYVGTNSAWFEPFVFPTLVKLFGAAIKPNWFFGSLVPATLAYATVKGTGWNDWGNSGLNDLEKEMNGLPL</sequence>